<organism evidence="2 3">
    <name type="scientific">Rhizobium esperanzae</name>
    <dbReference type="NCBI Taxonomy" id="1967781"/>
    <lineage>
        <taxon>Bacteria</taxon>
        <taxon>Pseudomonadati</taxon>
        <taxon>Pseudomonadota</taxon>
        <taxon>Alphaproteobacteria</taxon>
        <taxon>Hyphomicrobiales</taxon>
        <taxon>Rhizobiaceae</taxon>
        <taxon>Rhizobium/Agrobacterium group</taxon>
        <taxon>Rhizobium</taxon>
    </lineage>
</organism>
<sequence>MLIRPADMNDRDAIWKIIGPTIRAGETYALDRDLSQADALAYWMGSDRETFVAEEDGVVLGTYYIKANQAGGGRHVCNCGYMTDAAAAGRGVARRMHEHSLEHARLRGFRAMQFNFVVSSNRRAVALWQSLGFEIVGRLPGVFLHPSEGYVDALVMFRAL</sequence>
<dbReference type="EMBL" id="JACIFY010000012">
    <property type="protein sequence ID" value="MBB4237039.1"/>
    <property type="molecule type" value="Genomic_DNA"/>
</dbReference>
<dbReference type="GO" id="GO:0016747">
    <property type="term" value="F:acyltransferase activity, transferring groups other than amino-acyl groups"/>
    <property type="evidence" value="ECO:0007669"/>
    <property type="project" value="InterPro"/>
</dbReference>
<evidence type="ECO:0000313" key="2">
    <source>
        <dbReference type="EMBL" id="MBB4237039.1"/>
    </source>
</evidence>
<dbReference type="Proteomes" id="UP000540909">
    <property type="component" value="Unassembled WGS sequence"/>
</dbReference>
<gene>
    <name evidence="2" type="ORF">GGD57_003635</name>
</gene>
<dbReference type="PANTHER" id="PTHR43138:SF1">
    <property type="entry name" value="N-ACETYLTRANSFERASE ACA1"/>
    <property type="match status" value="1"/>
</dbReference>
<reference evidence="2 3" key="1">
    <citation type="submission" date="2020-08" db="EMBL/GenBank/DDBJ databases">
        <title>Genomic Encyclopedia of Type Strains, Phase IV (KMG-V): Genome sequencing to study the core and pangenomes of soil and plant-associated prokaryotes.</title>
        <authorList>
            <person name="Whitman W."/>
        </authorList>
    </citation>
    <scope>NUCLEOTIDE SEQUENCE [LARGE SCALE GENOMIC DNA]</scope>
    <source>
        <strain evidence="2 3">SEMIA 4089</strain>
    </source>
</reference>
<dbReference type="Pfam" id="PF00583">
    <property type="entry name" value="Acetyltransf_1"/>
    <property type="match status" value="1"/>
</dbReference>
<proteinExistence type="predicted"/>
<dbReference type="InterPro" id="IPR052742">
    <property type="entry name" value="Mito_N-acetyltransferase"/>
</dbReference>
<accession>A0A7W6R5F9</accession>
<dbReference type="AlphaFoldDB" id="A0A7W6R5F9"/>
<dbReference type="SUPFAM" id="SSF55729">
    <property type="entry name" value="Acyl-CoA N-acyltransferases (Nat)"/>
    <property type="match status" value="1"/>
</dbReference>
<dbReference type="RefSeq" id="WP_184471636.1">
    <property type="nucleotide sequence ID" value="NZ_JACIFY010000012.1"/>
</dbReference>
<dbReference type="PROSITE" id="PS51186">
    <property type="entry name" value="GNAT"/>
    <property type="match status" value="1"/>
</dbReference>
<dbReference type="PANTHER" id="PTHR43138">
    <property type="entry name" value="ACETYLTRANSFERASE, GNAT FAMILY"/>
    <property type="match status" value="1"/>
</dbReference>
<name>A0A7W6R5F9_9HYPH</name>
<protein>
    <submittedName>
        <fullName evidence="2">Ribosomal protein S18 acetylase RimI-like enzyme</fullName>
    </submittedName>
</protein>
<keyword evidence="2" id="KW-0687">Ribonucleoprotein</keyword>
<dbReference type="InterPro" id="IPR000182">
    <property type="entry name" value="GNAT_dom"/>
</dbReference>
<evidence type="ECO:0000313" key="3">
    <source>
        <dbReference type="Proteomes" id="UP000540909"/>
    </source>
</evidence>
<dbReference type="Gene3D" id="3.40.630.30">
    <property type="match status" value="1"/>
</dbReference>
<feature type="domain" description="N-acetyltransferase" evidence="1">
    <location>
        <begin position="1"/>
        <end position="160"/>
    </location>
</feature>
<comment type="caution">
    <text evidence="2">The sequence shown here is derived from an EMBL/GenBank/DDBJ whole genome shotgun (WGS) entry which is preliminary data.</text>
</comment>
<evidence type="ECO:0000259" key="1">
    <source>
        <dbReference type="PROSITE" id="PS51186"/>
    </source>
</evidence>
<dbReference type="GO" id="GO:0005840">
    <property type="term" value="C:ribosome"/>
    <property type="evidence" value="ECO:0007669"/>
    <property type="project" value="UniProtKB-KW"/>
</dbReference>
<keyword evidence="2" id="KW-0689">Ribosomal protein</keyword>
<dbReference type="InterPro" id="IPR016181">
    <property type="entry name" value="Acyl_CoA_acyltransferase"/>
</dbReference>